<proteinExistence type="predicted"/>
<dbReference type="KEGG" id="bcr:BCAH187_A2000"/>
<dbReference type="EMBL" id="CP001177">
    <property type="protein sequence ID" value="ACJ80426.1"/>
    <property type="molecule type" value="Genomic_DNA"/>
</dbReference>
<gene>
    <name evidence="1" type="ordered locus">BCAH187_A2000</name>
</gene>
<accession>B7HMQ7</accession>
<evidence type="ECO:0000313" key="1">
    <source>
        <dbReference type="EMBL" id="ACJ80426.1"/>
    </source>
</evidence>
<protein>
    <submittedName>
        <fullName evidence="1">Uncharacterized protein</fullName>
    </submittedName>
</protein>
<name>B7HMQ7_BACC7</name>
<dbReference type="Proteomes" id="UP000002214">
    <property type="component" value="Chromosome"/>
</dbReference>
<dbReference type="AlphaFoldDB" id="B7HMQ7"/>
<dbReference type="HOGENOM" id="CLU_3095873_0_0_9"/>
<organism evidence="1 2">
    <name type="scientific">Bacillus cereus (strain AH187)</name>
    <dbReference type="NCBI Taxonomy" id="405534"/>
    <lineage>
        <taxon>Bacteria</taxon>
        <taxon>Bacillati</taxon>
        <taxon>Bacillota</taxon>
        <taxon>Bacilli</taxon>
        <taxon>Bacillales</taxon>
        <taxon>Bacillaceae</taxon>
        <taxon>Bacillus</taxon>
        <taxon>Bacillus cereus group</taxon>
    </lineage>
</organism>
<sequence length="42" mass="4921">MRELNDNGFTCFTRNYIELVNLHNNVLFHAVSVVDVQLDKIQ</sequence>
<reference evidence="1 2" key="1">
    <citation type="submission" date="2008-10" db="EMBL/GenBank/DDBJ databases">
        <title>Genome sequence of Bacillus cereus AH187.</title>
        <authorList>
            <person name="Dodson R.J."/>
            <person name="Durkin A.S."/>
            <person name="Rosovitz M.J."/>
            <person name="Rasko D.A."/>
            <person name="Kolsto A.B."/>
            <person name="Okstad O.A."/>
            <person name="Ravel J."/>
            <person name="Sutton G."/>
        </authorList>
    </citation>
    <scope>NUCLEOTIDE SEQUENCE [LARGE SCALE GENOMIC DNA]</scope>
    <source>
        <strain evidence="1 2">AH187</strain>
    </source>
</reference>
<evidence type="ECO:0000313" key="2">
    <source>
        <dbReference type="Proteomes" id="UP000002214"/>
    </source>
</evidence>